<dbReference type="Proteomes" id="UP000198309">
    <property type="component" value="Unassembled WGS sequence"/>
</dbReference>
<dbReference type="EMBL" id="FZPC01000017">
    <property type="protein sequence ID" value="SNT20652.1"/>
    <property type="molecule type" value="Genomic_DNA"/>
</dbReference>
<dbReference type="EMBL" id="FNEC01000044">
    <property type="protein sequence ID" value="SDK61517.1"/>
    <property type="molecule type" value="Genomic_DNA"/>
</dbReference>
<evidence type="ECO:0000256" key="1">
    <source>
        <dbReference type="ARBA" id="ARBA00010074"/>
    </source>
</evidence>
<keyword evidence="3" id="KW-0131">Cell cycle</keyword>
<proteinExistence type="inferred from homology"/>
<dbReference type="RefSeq" id="WP_089392486.1">
    <property type="nucleotide sequence ID" value="NZ_FNEC01000044.1"/>
</dbReference>
<comment type="similarity">
    <text evidence="1">Belongs to the ZapA family. Type 1 subfamily.</text>
</comment>
<dbReference type="Proteomes" id="UP000199693">
    <property type="component" value="Unassembled WGS sequence"/>
</dbReference>
<protein>
    <submittedName>
        <fullName evidence="3">Cell division protein ZapA, inhibits GTPase activity of FtsZ</fullName>
    </submittedName>
</protein>
<evidence type="ECO:0000313" key="4">
    <source>
        <dbReference type="EMBL" id="SNT20652.1"/>
    </source>
</evidence>
<organism evidence="3 6">
    <name type="scientific">Pseudomonas delhiensis</name>
    <dbReference type="NCBI Taxonomy" id="366289"/>
    <lineage>
        <taxon>Bacteria</taxon>
        <taxon>Pseudomonadati</taxon>
        <taxon>Pseudomonadota</taxon>
        <taxon>Gammaproteobacteria</taxon>
        <taxon>Pseudomonadales</taxon>
        <taxon>Pseudomonadaceae</taxon>
        <taxon>Pseudomonas</taxon>
    </lineage>
</organism>
<gene>
    <name evidence="3" type="ORF">SAMN05216189_104421</name>
    <name evidence="4" type="ORF">SAMN06295949_11721</name>
</gene>
<dbReference type="Gene3D" id="3.30.160.880">
    <property type="entry name" value="Cell division protein ZapA protomer, N-terminal domain"/>
    <property type="match status" value="1"/>
</dbReference>
<dbReference type="InterPro" id="IPR007838">
    <property type="entry name" value="Cell_div_ZapA-like"/>
</dbReference>
<keyword evidence="5" id="KW-1185">Reference proteome</keyword>
<dbReference type="GO" id="GO:0051301">
    <property type="term" value="P:cell division"/>
    <property type="evidence" value="ECO:0007669"/>
    <property type="project" value="UniProtKB-KW"/>
</dbReference>
<sequence length="100" mass="11098">MSNDGVRVLRILGRDYSVKAPAGEERALQEAAALLQAELAAAKQKFPYVTSNELLLLSALNLCARQLAPRAEDNDEEDSRTVERLAALNRRIRVHLQAQD</sequence>
<evidence type="ECO:0000313" key="5">
    <source>
        <dbReference type="Proteomes" id="UP000198309"/>
    </source>
</evidence>
<dbReference type="AlphaFoldDB" id="A0A239KSD9"/>
<dbReference type="InterPro" id="IPR042233">
    <property type="entry name" value="Cell_div_ZapA_N"/>
</dbReference>
<dbReference type="InterPro" id="IPR036192">
    <property type="entry name" value="Cell_div_ZapA-like_sf"/>
</dbReference>
<evidence type="ECO:0000256" key="2">
    <source>
        <dbReference type="ARBA" id="ARBA00023054"/>
    </source>
</evidence>
<keyword evidence="2" id="KW-0175">Coiled coil</keyword>
<accession>A0A239KSD9</accession>
<reference evidence="3 6" key="1">
    <citation type="submission" date="2016-10" db="EMBL/GenBank/DDBJ databases">
        <authorList>
            <person name="de Groot N.N."/>
        </authorList>
    </citation>
    <scope>NUCLEOTIDE SEQUENCE [LARGE SCALE GENOMIC DNA]</scope>
    <source>
        <strain evidence="3 6">CCM 7361</strain>
    </source>
</reference>
<dbReference type="SUPFAM" id="SSF102829">
    <property type="entry name" value="Cell division protein ZapA-like"/>
    <property type="match status" value="1"/>
</dbReference>
<name>A0A239KSD9_9PSED</name>
<dbReference type="Pfam" id="PF05164">
    <property type="entry name" value="ZapA"/>
    <property type="match status" value="1"/>
</dbReference>
<evidence type="ECO:0000313" key="6">
    <source>
        <dbReference type="Proteomes" id="UP000199693"/>
    </source>
</evidence>
<evidence type="ECO:0000313" key="3">
    <source>
        <dbReference type="EMBL" id="SDK61517.1"/>
    </source>
</evidence>
<reference evidence="4 5" key="2">
    <citation type="submission" date="2017-06" db="EMBL/GenBank/DDBJ databases">
        <authorList>
            <person name="Varghese N."/>
            <person name="Submissions S."/>
        </authorList>
    </citation>
    <scope>NUCLEOTIDE SEQUENCE [LARGE SCALE GENOMIC DNA]</scope>
    <source>
        <strain evidence="4 5">RLD-1</strain>
    </source>
</reference>
<keyword evidence="3" id="KW-0132">Cell division</keyword>